<dbReference type="Proteomes" id="UP000318542">
    <property type="component" value="Unassembled WGS sequence"/>
</dbReference>
<proteinExistence type="predicted"/>
<gene>
    <name evidence="2" type="ORF">Tther_02227</name>
</gene>
<reference evidence="2 3" key="1">
    <citation type="submission" date="2019-07" db="EMBL/GenBank/DDBJ databases">
        <title>Tepidimonas thermarum AA-1 draft genome.</title>
        <authorList>
            <person name="Da Costa M.S."/>
            <person name="Froufe H.J.C."/>
            <person name="Egas C."/>
            <person name="Albuquerque L."/>
        </authorList>
    </citation>
    <scope>NUCLEOTIDE SEQUENCE [LARGE SCALE GENOMIC DNA]</scope>
    <source>
        <strain evidence="2 3">AA-1</strain>
    </source>
</reference>
<feature type="region of interest" description="Disordered" evidence="1">
    <location>
        <begin position="1"/>
        <end position="64"/>
    </location>
</feature>
<feature type="compositionally biased region" description="Basic residues" evidence="1">
    <location>
        <begin position="8"/>
        <end position="18"/>
    </location>
</feature>
<comment type="caution">
    <text evidence="2">The sequence shown here is derived from an EMBL/GenBank/DDBJ whole genome shotgun (WGS) entry which is preliminary data.</text>
</comment>
<evidence type="ECO:0000256" key="1">
    <source>
        <dbReference type="SAM" id="MobiDB-lite"/>
    </source>
</evidence>
<dbReference type="AlphaFoldDB" id="A0A554WXH2"/>
<protein>
    <submittedName>
        <fullName evidence="2">Uncharacterized protein</fullName>
    </submittedName>
</protein>
<name>A0A554WXH2_9BURK</name>
<dbReference type="EMBL" id="VJOL01000054">
    <property type="protein sequence ID" value="TSE28271.1"/>
    <property type="molecule type" value="Genomic_DNA"/>
</dbReference>
<sequence>MSSECIKSHVKGHMRGSHYVRPYERKGGLQSGLAPHHHPQPDHNGKLVVIKNPSRPSDPSTWDRPDAIATFVPGGPPPRTRGSTWVYVSASCATAYFTS</sequence>
<organism evidence="2 3">
    <name type="scientific">Tepidimonas thermarum</name>
    <dbReference type="NCBI Taxonomy" id="335431"/>
    <lineage>
        <taxon>Bacteria</taxon>
        <taxon>Pseudomonadati</taxon>
        <taxon>Pseudomonadota</taxon>
        <taxon>Betaproteobacteria</taxon>
        <taxon>Burkholderiales</taxon>
        <taxon>Tepidimonas</taxon>
    </lineage>
</organism>
<evidence type="ECO:0000313" key="3">
    <source>
        <dbReference type="Proteomes" id="UP000318542"/>
    </source>
</evidence>
<accession>A0A554WXH2</accession>
<keyword evidence="3" id="KW-1185">Reference proteome</keyword>
<evidence type="ECO:0000313" key="2">
    <source>
        <dbReference type="EMBL" id="TSE28271.1"/>
    </source>
</evidence>